<dbReference type="InterPro" id="IPR041499">
    <property type="entry name" value="Tfc1/Sfc1_N"/>
</dbReference>
<dbReference type="HOGENOM" id="CLU_080574_0_0_1"/>
<dbReference type="PANTHER" id="PTHR13230:SF5">
    <property type="entry name" value="GENERAL TRANSCRIPTION FACTOR 3C POLYPEPTIDE 5"/>
    <property type="match status" value="1"/>
</dbReference>
<dbReference type="eggNOG" id="KOG2473">
    <property type="taxonomic scope" value="Eukaryota"/>
</dbReference>
<dbReference type="Proteomes" id="UP000017836">
    <property type="component" value="Unassembled WGS sequence"/>
</dbReference>
<sequence length="273" mass="30431">MGLIKDGTISGSLPESRVFAVNYPGYPSTSRAIETLGGLEGISKARCLKIENYLELRFRPEDPYSHPAYGACHSSSNFLLKITRRKNNVSELVSSSTVEDGTNSRNEYQGVEKKESGQPLEQASQLSADIIARVFDTYEFDGMVDYQYVLPVHAEAARRKNIHRVQENERVGRMNIDNDDLMILIPPFFSRKDTPEGLVLKSLPAGHSKRKQLEAMQQQWEEDGGSPILVLSCSPGLLRTSVMHEDSNSILEFCAFVVGKMKPLLLHRLSGLG</sequence>
<dbReference type="InterPro" id="IPR040454">
    <property type="entry name" value="TF_IIIC_Tfc1/Sfc1"/>
</dbReference>
<evidence type="ECO:0000313" key="2">
    <source>
        <dbReference type="EMBL" id="ERN07388.1"/>
    </source>
</evidence>
<dbReference type="PANTHER" id="PTHR13230">
    <property type="entry name" value="GENERAL TRANSCRIPTION FACTOR IIIC, POLYPEPTIDE 5"/>
    <property type="match status" value="1"/>
</dbReference>
<dbReference type="EMBL" id="KI393807">
    <property type="protein sequence ID" value="ERN07388.1"/>
    <property type="molecule type" value="Genomic_DNA"/>
</dbReference>
<feature type="domain" description="Transcription factor IIIC subunit Tfc1/Sfc1 triple barrel" evidence="1">
    <location>
        <begin position="20"/>
        <end position="148"/>
    </location>
</feature>
<proteinExistence type="predicted"/>
<keyword evidence="3" id="KW-1185">Reference proteome</keyword>
<accession>W1PHD8</accession>
<dbReference type="AlphaFoldDB" id="W1PHD8"/>
<dbReference type="OMA" id="NICREDQ"/>
<organism evidence="2 3">
    <name type="scientific">Amborella trichopoda</name>
    <dbReference type="NCBI Taxonomy" id="13333"/>
    <lineage>
        <taxon>Eukaryota</taxon>
        <taxon>Viridiplantae</taxon>
        <taxon>Streptophyta</taxon>
        <taxon>Embryophyta</taxon>
        <taxon>Tracheophyta</taxon>
        <taxon>Spermatophyta</taxon>
        <taxon>Magnoliopsida</taxon>
        <taxon>Amborellales</taxon>
        <taxon>Amborellaceae</taxon>
        <taxon>Amborella</taxon>
    </lineage>
</organism>
<dbReference type="Pfam" id="PF17682">
    <property type="entry name" value="Tau95_N"/>
    <property type="match status" value="1"/>
</dbReference>
<protein>
    <recommendedName>
        <fullName evidence="1">Transcription factor IIIC subunit Tfc1/Sfc1 triple barrel domain-containing protein</fullName>
    </recommendedName>
</protein>
<dbReference type="InterPro" id="IPR042536">
    <property type="entry name" value="TFIIIC_tauA_Sfc1"/>
</dbReference>
<evidence type="ECO:0000313" key="3">
    <source>
        <dbReference type="Proteomes" id="UP000017836"/>
    </source>
</evidence>
<dbReference type="Gene3D" id="3.30.200.160">
    <property type="entry name" value="TFIIIC, subcomplex tauA, subunit Sfc1, barrel domain"/>
    <property type="match status" value="1"/>
</dbReference>
<dbReference type="STRING" id="13333.W1PHD8"/>
<dbReference type="GO" id="GO:0000127">
    <property type="term" value="C:transcription factor TFIIIC complex"/>
    <property type="evidence" value="ECO:0007669"/>
    <property type="project" value="InterPro"/>
</dbReference>
<dbReference type="GO" id="GO:0006384">
    <property type="term" value="P:transcription initiation at RNA polymerase III promoter"/>
    <property type="evidence" value="ECO:0007669"/>
    <property type="project" value="InterPro"/>
</dbReference>
<reference evidence="3" key="1">
    <citation type="journal article" date="2013" name="Science">
        <title>The Amborella genome and the evolution of flowering plants.</title>
        <authorList>
            <consortium name="Amborella Genome Project"/>
        </authorList>
    </citation>
    <scope>NUCLEOTIDE SEQUENCE [LARGE SCALE GENOMIC DNA]</scope>
</reference>
<evidence type="ECO:0000259" key="1">
    <source>
        <dbReference type="Pfam" id="PF17682"/>
    </source>
</evidence>
<gene>
    <name evidence="2" type="ORF">AMTR_s00019p00242260</name>
</gene>
<name>W1PHD8_AMBTC</name>
<dbReference type="Gramene" id="ERN07388">
    <property type="protein sequence ID" value="ERN07388"/>
    <property type="gene ID" value="AMTR_s00019p00242260"/>
</dbReference>